<feature type="domain" description="Multidrug resistance protein MdtA-like barrel-sandwich hybrid" evidence="3">
    <location>
        <begin position="70"/>
        <end position="222"/>
    </location>
</feature>
<dbReference type="Gene3D" id="2.40.50.100">
    <property type="match status" value="1"/>
</dbReference>
<dbReference type="EMBL" id="CP014691">
    <property type="protein sequence ID" value="AQS88559.1"/>
    <property type="molecule type" value="Genomic_DNA"/>
</dbReference>
<dbReference type="InterPro" id="IPR058792">
    <property type="entry name" value="Beta-barrel_RND_2"/>
</dbReference>
<dbReference type="Gene3D" id="2.40.420.20">
    <property type="match status" value="1"/>
</dbReference>
<dbReference type="PANTHER" id="PTHR30097">
    <property type="entry name" value="CATION EFFLUX SYSTEM PROTEIN CUSB"/>
    <property type="match status" value="1"/>
</dbReference>
<dbReference type="GO" id="GO:0016020">
    <property type="term" value="C:membrane"/>
    <property type="evidence" value="ECO:0007669"/>
    <property type="project" value="InterPro"/>
</dbReference>
<dbReference type="Proteomes" id="UP000188604">
    <property type="component" value="Chromosome"/>
</dbReference>
<dbReference type="KEGG" id="nch:A0U93_12110"/>
<dbReference type="InterPro" id="IPR058649">
    <property type="entry name" value="CzcB_C"/>
</dbReference>
<dbReference type="RefSeq" id="WP_077807592.1">
    <property type="nucleotide sequence ID" value="NZ_BJXS01000006.1"/>
</dbReference>
<organism evidence="6 7">
    <name type="scientific">Neoasaia chiangmaiensis</name>
    <dbReference type="NCBI Taxonomy" id="320497"/>
    <lineage>
        <taxon>Bacteria</taxon>
        <taxon>Pseudomonadati</taxon>
        <taxon>Pseudomonadota</taxon>
        <taxon>Alphaproteobacteria</taxon>
        <taxon>Acetobacterales</taxon>
        <taxon>Acetobacteraceae</taxon>
        <taxon>Neoasaia</taxon>
    </lineage>
</organism>
<proteinExistence type="inferred from homology"/>
<dbReference type="AlphaFoldDB" id="A0A1U9KS68"/>
<dbReference type="InterPro" id="IPR006143">
    <property type="entry name" value="RND_pump_MFP"/>
</dbReference>
<dbReference type="Pfam" id="PF25975">
    <property type="entry name" value="CzcB_C"/>
    <property type="match status" value="1"/>
</dbReference>
<feature type="domain" description="CusB-like beta-barrel" evidence="4">
    <location>
        <begin position="230"/>
        <end position="304"/>
    </location>
</feature>
<dbReference type="GO" id="GO:0022857">
    <property type="term" value="F:transmembrane transporter activity"/>
    <property type="evidence" value="ECO:0007669"/>
    <property type="project" value="InterPro"/>
</dbReference>
<accession>A0A1U9KS68</accession>
<evidence type="ECO:0000259" key="4">
    <source>
        <dbReference type="Pfam" id="PF25954"/>
    </source>
</evidence>
<keyword evidence="2" id="KW-0813">Transport</keyword>
<dbReference type="InterPro" id="IPR051909">
    <property type="entry name" value="MFP_Cation_Efflux"/>
</dbReference>
<comment type="similarity">
    <text evidence="1">Belongs to the membrane fusion protein (MFP) (TC 8.A.1) family.</text>
</comment>
<dbReference type="Gene3D" id="1.10.287.470">
    <property type="entry name" value="Helix hairpin bin"/>
    <property type="match status" value="1"/>
</dbReference>
<dbReference type="Pfam" id="PF25917">
    <property type="entry name" value="BSH_RND"/>
    <property type="match status" value="1"/>
</dbReference>
<dbReference type="Gene3D" id="2.40.30.170">
    <property type="match status" value="1"/>
</dbReference>
<dbReference type="GO" id="GO:0030313">
    <property type="term" value="C:cell envelope"/>
    <property type="evidence" value="ECO:0007669"/>
    <property type="project" value="TreeGrafter"/>
</dbReference>
<gene>
    <name evidence="6" type="ORF">A0U93_12110</name>
</gene>
<evidence type="ECO:0000256" key="2">
    <source>
        <dbReference type="ARBA" id="ARBA00022448"/>
    </source>
</evidence>
<evidence type="ECO:0000259" key="5">
    <source>
        <dbReference type="Pfam" id="PF25975"/>
    </source>
</evidence>
<sequence length="389" mass="41968">MTASRRGAAFLALSLLVAPHAIAQETWPSAPITIAADALKTEGIETGTARPGRLPPHIDAPAYVALDERRVVRIRPVGFGRVRSVEVSTGEPVKRGQVLLTYDDFSLSDQKQRLLSAEAALQQAGALEKEASLAYSRARTLQGGAVSAGEAHRRLSRLQDARGLVQQREAMLQNERERMARFSSRTEQTRGILSTVVSPIDGVVRRISVTAGEEVSSGAQPPVEVDDLSKVWVISQIDEADASELTRNSRQLTWFRPDRPPIESRIDIIEGSVDPATRHVLVRSLIPNDTQALRPDMLVRTRLFAAGDVGGQLVPAIALQTIGEKPCLFVRTGADQYVARHVGVGPTLEGETVITSGLKSGETVVTKGSFILKSQALLSPAPDHPRNAG</sequence>
<keyword evidence="7" id="KW-1185">Reference proteome</keyword>
<dbReference type="OrthoDB" id="9806939at2"/>
<evidence type="ECO:0000313" key="6">
    <source>
        <dbReference type="EMBL" id="AQS88559.1"/>
    </source>
</evidence>
<dbReference type="STRING" id="320497.A0U93_12110"/>
<name>A0A1U9KS68_9PROT</name>
<protein>
    <submittedName>
        <fullName evidence="6">Uncharacterized protein</fullName>
    </submittedName>
</protein>
<dbReference type="GO" id="GO:0015679">
    <property type="term" value="P:plasma membrane copper ion transport"/>
    <property type="evidence" value="ECO:0007669"/>
    <property type="project" value="TreeGrafter"/>
</dbReference>
<evidence type="ECO:0000259" key="3">
    <source>
        <dbReference type="Pfam" id="PF25917"/>
    </source>
</evidence>
<feature type="domain" description="CzcB-like C-terminal circularly permuted SH3-like" evidence="5">
    <location>
        <begin position="314"/>
        <end position="373"/>
    </location>
</feature>
<dbReference type="InterPro" id="IPR058625">
    <property type="entry name" value="MdtA-like_BSH"/>
</dbReference>
<dbReference type="SUPFAM" id="SSF111369">
    <property type="entry name" value="HlyD-like secretion proteins"/>
    <property type="match status" value="1"/>
</dbReference>
<dbReference type="NCBIfam" id="TIGR01730">
    <property type="entry name" value="RND_mfp"/>
    <property type="match status" value="1"/>
</dbReference>
<evidence type="ECO:0000256" key="1">
    <source>
        <dbReference type="ARBA" id="ARBA00009477"/>
    </source>
</evidence>
<dbReference type="PANTHER" id="PTHR30097:SF4">
    <property type="entry name" value="SLR6042 PROTEIN"/>
    <property type="match status" value="1"/>
</dbReference>
<reference evidence="6 7" key="1">
    <citation type="submission" date="2016-03" db="EMBL/GenBank/DDBJ databases">
        <title>Acetic acid bacteria sequencing.</title>
        <authorList>
            <person name="Brandt J."/>
            <person name="Jakob F."/>
            <person name="Vogel R.F."/>
        </authorList>
    </citation>
    <scope>NUCLEOTIDE SEQUENCE [LARGE SCALE GENOMIC DNA]</scope>
    <source>
        <strain evidence="6 7">NBRC 101099</strain>
    </source>
</reference>
<dbReference type="GO" id="GO:0060003">
    <property type="term" value="P:copper ion export"/>
    <property type="evidence" value="ECO:0007669"/>
    <property type="project" value="TreeGrafter"/>
</dbReference>
<evidence type="ECO:0000313" key="7">
    <source>
        <dbReference type="Proteomes" id="UP000188604"/>
    </source>
</evidence>
<dbReference type="Pfam" id="PF25954">
    <property type="entry name" value="Beta-barrel_RND_2"/>
    <property type="match status" value="1"/>
</dbReference>